<evidence type="ECO:0000256" key="5">
    <source>
        <dbReference type="ARBA" id="ARBA00022946"/>
    </source>
</evidence>
<name>A0A1G7ILZ9_9RHOB</name>
<dbReference type="InterPro" id="IPR006094">
    <property type="entry name" value="Oxid_FAD_bind_N"/>
</dbReference>
<dbReference type="InterPro" id="IPR016164">
    <property type="entry name" value="FAD-linked_Oxase-like_C"/>
</dbReference>
<dbReference type="GO" id="GO:0004458">
    <property type="term" value="F:D-lactate dehydrogenase (cytochrome) activity"/>
    <property type="evidence" value="ECO:0007669"/>
    <property type="project" value="UniProtKB-EC"/>
</dbReference>
<dbReference type="SUPFAM" id="SSF56176">
    <property type="entry name" value="FAD-binding/transporter-associated domain-like"/>
    <property type="match status" value="1"/>
</dbReference>
<dbReference type="FunFam" id="3.30.465.10:FF:000016">
    <property type="entry name" value="probable D-lactate dehydrogenase, mitochondrial"/>
    <property type="match status" value="1"/>
</dbReference>
<protein>
    <recommendedName>
        <fullName evidence="7">D-lactate dehydrogenase (cytochrome)</fullName>
        <ecNumber evidence="7">1.1.2.4</ecNumber>
    </recommendedName>
</protein>
<dbReference type="GO" id="GO:0008720">
    <property type="term" value="F:D-lactate dehydrogenase (NAD+) activity"/>
    <property type="evidence" value="ECO:0007669"/>
    <property type="project" value="TreeGrafter"/>
</dbReference>
<keyword evidence="3" id="KW-0285">Flavoprotein</keyword>
<dbReference type="InterPro" id="IPR016171">
    <property type="entry name" value="Vanillyl_alc_oxidase_C-sub2"/>
</dbReference>
<dbReference type="AlphaFoldDB" id="A0A1G7ILZ9"/>
<comment type="similarity">
    <text evidence="2">Belongs to the FAD-binding oxidoreductase/transferase type 4 family.</text>
</comment>
<evidence type="ECO:0000313" key="9">
    <source>
        <dbReference type="EMBL" id="SDF13645.1"/>
    </source>
</evidence>
<dbReference type="Gene3D" id="3.30.465.10">
    <property type="match status" value="1"/>
</dbReference>
<dbReference type="SUPFAM" id="SSF55103">
    <property type="entry name" value="FAD-linked oxidases, C-terminal domain"/>
    <property type="match status" value="1"/>
</dbReference>
<dbReference type="Pfam" id="PF01565">
    <property type="entry name" value="FAD_binding_4"/>
    <property type="match status" value="1"/>
</dbReference>
<dbReference type="PANTHER" id="PTHR11748">
    <property type="entry name" value="D-LACTATE DEHYDROGENASE"/>
    <property type="match status" value="1"/>
</dbReference>
<keyword evidence="6" id="KW-0560">Oxidoreductase</keyword>
<dbReference type="OrthoDB" id="9811557at2"/>
<dbReference type="GO" id="GO:1903457">
    <property type="term" value="P:lactate catabolic process"/>
    <property type="evidence" value="ECO:0007669"/>
    <property type="project" value="TreeGrafter"/>
</dbReference>
<dbReference type="Pfam" id="PF02913">
    <property type="entry name" value="FAD-oxidase_C"/>
    <property type="match status" value="1"/>
</dbReference>
<evidence type="ECO:0000256" key="3">
    <source>
        <dbReference type="ARBA" id="ARBA00022630"/>
    </source>
</evidence>
<evidence type="ECO:0000256" key="7">
    <source>
        <dbReference type="ARBA" id="ARBA00038897"/>
    </source>
</evidence>
<accession>A0A1G7ILZ9</accession>
<keyword evidence="4" id="KW-0274">FAD</keyword>
<dbReference type="GO" id="GO:0071949">
    <property type="term" value="F:FAD binding"/>
    <property type="evidence" value="ECO:0007669"/>
    <property type="project" value="InterPro"/>
</dbReference>
<dbReference type="RefSeq" id="WP_074642198.1">
    <property type="nucleotide sequence ID" value="NZ_FNBL01000002.1"/>
</dbReference>
<dbReference type="InterPro" id="IPR036318">
    <property type="entry name" value="FAD-bd_PCMH-like_sf"/>
</dbReference>
<dbReference type="FunFam" id="1.10.45.10:FF:000001">
    <property type="entry name" value="D-lactate dehydrogenase mitochondrial"/>
    <property type="match status" value="1"/>
</dbReference>
<reference evidence="9 10" key="1">
    <citation type="submission" date="2016-10" db="EMBL/GenBank/DDBJ databases">
        <authorList>
            <person name="de Groot N.N."/>
        </authorList>
    </citation>
    <scope>NUCLEOTIDE SEQUENCE [LARGE SCALE GENOMIC DNA]</scope>
    <source>
        <strain evidence="9 10">DSM 27375</strain>
    </source>
</reference>
<evidence type="ECO:0000256" key="2">
    <source>
        <dbReference type="ARBA" id="ARBA00008000"/>
    </source>
</evidence>
<evidence type="ECO:0000256" key="4">
    <source>
        <dbReference type="ARBA" id="ARBA00022827"/>
    </source>
</evidence>
<evidence type="ECO:0000256" key="6">
    <source>
        <dbReference type="ARBA" id="ARBA00023002"/>
    </source>
</evidence>
<proteinExistence type="inferred from homology"/>
<dbReference type="PANTHER" id="PTHR11748:SF111">
    <property type="entry name" value="D-LACTATE DEHYDROGENASE, MITOCHONDRIAL-RELATED"/>
    <property type="match status" value="1"/>
</dbReference>
<dbReference type="InterPro" id="IPR016169">
    <property type="entry name" value="FAD-bd_PCMH_sub2"/>
</dbReference>
<dbReference type="InterPro" id="IPR004113">
    <property type="entry name" value="FAD-bd_oxidored_4_C"/>
</dbReference>
<dbReference type="PROSITE" id="PS51387">
    <property type="entry name" value="FAD_PCMH"/>
    <property type="match status" value="1"/>
</dbReference>
<dbReference type="InterPro" id="IPR016166">
    <property type="entry name" value="FAD-bd_PCMH"/>
</dbReference>
<dbReference type="EMBL" id="FNBL01000002">
    <property type="protein sequence ID" value="SDF13645.1"/>
    <property type="molecule type" value="Genomic_DNA"/>
</dbReference>
<dbReference type="FunFam" id="3.30.70.2740:FF:000001">
    <property type="entry name" value="D-lactate dehydrogenase mitochondrial"/>
    <property type="match status" value="1"/>
</dbReference>
<comment type="cofactor">
    <cofactor evidence="1">
        <name>FAD</name>
        <dbReference type="ChEBI" id="CHEBI:57692"/>
    </cofactor>
</comment>
<feature type="domain" description="FAD-binding PCMH-type" evidence="8">
    <location>
        <begin position="35"/>
        <end position="213"/>
    </location>
</feature>
<keyword evidence="5" id="KW-0809">Transit peptide</keyword>
<gene>
    <name evidence="9" type="ORF">SAMN04488117_102380</name>
</gene>
<dbReference type="Proteomes" id="UP000182284">
    <property type="component" value="Unassembled WGS sequence"/>
</dbReference>
<organism evidence="9 10">
    <name type="scientific">Celeribacter baekdonensis</name>
    <dbReference type="NCBI Taxonomy" id="875171"/>
    <lineage>
        <taxon>Bacteria</taxon>
        <taxon>Pseudomonadati</taxon>
        <taxon>Pseudomonadota</taxon>
        <taxon>Alphaproteobacteria</taxon>
        <taxon>Rhodobacterales</taxon>
        <taxon>Roseobacteraceae</taxon>
        <taxon>Celeribacter</taxon>
    </lineage>
</organism>
<evidence type="ECO:0000313" key="10">
    <source>
        <dbReference type="Proteomes" id="UP000182284"/>
    </source>
</evidence>
<dbReference type="Gene3D" id="3.30.70.2740">
    <property type="match status" value="1"/>
</dbReference>
<evidence type="ECO:0000259" key="8">
    <source>
        <dbReference type="PROSITE" id="PS51387"/>
    </source>
</evidence>
<sequence>MISDTLFTELSSVLEGRFTRSKSDLDQHGQSETWFPLTPPEAVAYPETTEEVAALMKLCHAHDIPVTGFGAGTSLEGQTLAIHGGIVVDFSRMNRVLRINDADMDVVVQPGVTREALNVELRTTGLMFPVDPGANASLGGMAMTRASGTTAVKYGTMRDNVIGLEVVLADGTIVRTGSRARKSAAGYDLTALMVGSEGTLGLITELTLRLHGQPEAVSAAVCAFDEMGPAVEAVIATIQIGLPMARIEFLDADSVNAVNLYSGSDFPLKPHLFVEFNGSEQAVSEQVDLFGEIVHDFGGSDFNWATKAEDRTALWTMRHHAYWACLALKKGAKAVVTDICVPISKLAQAVEETAEDIKASPLDGPILGHVGDGNFHAILLVDPNDEAEIKEAKRLAHLMAERALRLGGTITGEHGIGMGKKSLMIEEHGEAWAMMGAIKAALDPKNILNPGKIVP</sequence>
<dbReference type="Gene3D" id="1.10.45.10">
    <property type="entry name" value="Vanillyl-alcohol Oxidase, Chain A, domain 4"/>
    <property type="match status" value="1"/>
</dbReference>
<evidence type="ECO:0000256" key="1">
    <source>
        <dbReference type="ARBA" id="ARBA00001974"/>
    </source>
</evidence>
<dbReference type="EC" id="1.1.2.4" evidence="7"/>